<dbReference type="Pfam" id="PF12730">
    <property type="entry name" value="ABC2_membrane_4"/>
    <property type="match status" value="1"/>
</dbReference>
<feature type="transmembrane region" description="Helical" evidence="1">
    <location>
        <begin position="180"/>
        <end position="199"/>
    </location>
</feature>
<feature type="transmembrane region" description="Helical" evidence="1">
    <location>
        <begin position="20"/>
        <end position="40"/>
    </location>
</feature>
<keyword evidence="1" id="KW-1133">Transmembrane helix</keyword>
<protein>
    <recommendedName>
        <fullName evidence="4">ABC transporter permease</fullName>
    </recommendedName>
</protein>
<dbReference type="EMBL" id="BAABGY010000004">
    <property type="protein sequence ID" value="GAA4323139.1"/>
    <property type="molecule type" value="Genomic_DNA"/>
</dbReference>
<comment type="caution">
    <text evidence="2">The sequence shown here is derived from an EMBL/GenBank/DDBJ whole genome shotgun (WGS) entry which is preliminary data.</text>
</comment>
<feature type="transmembrane region" description="Helical" evidence="1">
    <location>
        <begin position="114"/>
        <end position="136"/>
    </location>
</feature>
<proteinExistence type="predicted"/>
<reference evidence="3" key="1">
    <citation type="journal article" date="2019" name="Int. J. Syst. Evol. Microbiol.">
        <title>The Global Catalogue of Microorganisms (GCM) 10K type strain sequencing project: providing services to taxonomists for standard genome sequencing and annotation.</title>
        <authorList>
            <consortium name="The Broad Institute Genomics Platform"/>
            <consortium name="The Broad Institute Genome Sequencing Center for Infectious Disease"/>
            <person name="Wu L."/>
            <person name="Ma J."/>
        </authorList>
    </citation>
    <scope>NUCLEOTIDE SEQUENCE [LARGE SCALE GENOMIC DNA]</scope>
    <source>
        <strain evidence="3">JCM 17919</strain>
    </source>
</reference>
<evidence type="ECO:0000313" key="3">
    <source>
        <dbReference type="Proteomes" id="UP001501725"/>
    </source>
</evidence>
<accession>A0ABP8GEY0</accession>
<gene>
    <name evidence="2" type="ORF">GCM10023184_09790</name>
</gene>
<dbReference type="PANTHER" id="PTHR37305">
    <property type="entry name" value="INTEGRAL MEMBRANE PROTEIN-RELATED"/>
    <property type="match status" value="1"/>
</dbReference>
<keyword evidence="1" id="KW-0472">Membrane</keyword>
<name>A0ABP8GEY0_9BACT</name>
<dbReference type="CDD" id="cd21809">
    <property type="entry name" value="ABC-2_lan_permease-like"/>
    <property type="match status" value="1"/>
</dbReference>
<evidence type="ECO:0008006" key="4">
    <source>
        <dbReference type="Google" id="ProtNLM"/>
    </source>
</evidence>
<feature type="transmembrane region" description="Helical" evidence="1">
    <location>
        <begin position="156"/>
        <end position="173"/>
    </location>
</feature>
<keyword evidence="1" id="KW-0812">Transmembrane</keyword>
<keyword evidence="3" id="KW-1185">Reference proteome</keyword>
<sequence length="256" mass="29006">MKLLTALRAERLKSKRTASVYLTLIGSAFVPFLFLLNVLTGGSDLKALAKDPLNSAFELGAERTGVLFFPLFVILVCTLLPQIEYRNNTWKQVFASPQAKASVFLAKFLNINRLLLLFLLAHLVFMAVAVLVMHVARPDLHLLEQPFDFGRVALRTGNMYVTMLAVCALQFWLGLRFRNFVVPTAVGFVLWVTGMMMALEFRTALVDYFPYCFHLFPLSPQLQPRLPQVAWTSAGYTFLFLGLGFLDFRRRRLTSA</sequence>
<dbReference type="RefSeq" id="WP_345253845.1">
    <property type="nucleotide sequence ID" value="NZ_BAABGY010000004.1"/>
</dbReference>
<dbReference type="PANTHER" id="PTHR37305:SF1">
    <property type="entry name" value="MEMBRANE PROTEIN"/>
    <property type="match status" value="1"/>
</dbReference>
<feature type="transmembrane region" description="Helical" evidence="1">
    <location>
        <begin position="229"/>
        <end position="248"/>
    </location>
</feature>
<dbReference type="Proteomes" id="UP001501725">
    <property type="component" value="Unassembled WGS sequence"/>
</dbReference>
<evidence type="ECO:0000256" key="1">
    <source>
        <dbReference type="SAM" id="Phobius"/>
    </source>
</evidence>
<evidence type="ECO:0000313" key="2">
    <source>
        <dbReference type="EMBL" id="GAA4323139.1"/>
    </source>
</evidence>
<feature type="transmembrane region" description="Helical" evidence="1">
    <location>
        <begin position="60"/>
        <end position="81"/>
    </location>
</feature>
<organism evidence="2 3">
    <name type="scientific">Flaviaesturariibacter amylovorans</name>
    <dbReference type="NCBI Taxonomy" id="1084520"/>
    <lineage>
        <taxon>Bacteria</taxon>
        <taxon>Pseudomonadati</taxon>
        <taxon>Bacteroidota</taxon>
        <taxon>Chitinophagia</taxon>
        <taxon>Chitinophagales</taxon>
        <taxon>Chitinophagaceae</taxon>
        <taxon>Flaviaestuariibacter</taxon>
    </lineage>
</organism>